<dbReference type="OrthoDB" id="3800738at2759"/>
<dbReference type="SUPFAM" id="SSF81383">
    <property type="entry name" value="F-box domain"/>
    <property type="match status" value="1"/>
</dbReference>
<evidence type="ECO:0008006" key="4">
    <source>
        <dbReference type="Google" id="ProtNLM"/>
    </source>
</evidence>
<name>A0A6A6FUR8_9PEZI</name>
<sequence length="309" mass="35443">MEKQRPEKGLRVITHNLPDPFTTEETRNALIVRNHIAIFGNAGAWHPPQNTFALPLAPPPAPLISPPSHSKNAAHAPSEPGPSRRSFRLYLSEILLSQPATYPQSRFRQYLSTRLNVRLFTDPIKEFHYQIFPGNVSAGRTGGFLGIRILAHLDMKTLLLAQRVNRHFNTLIRQSAHLQRRLWFQDCSDPLFPDLQHIDPPWFIDPLIVFIRTELHFFYNYDPENEIQSLLYAPTRGKYALPNVLETSWRKMLVMRSAEKGKFWRVVISGYGHVNMGVFEIAPTFGQVLDAIVDVLRFGGRRYQVLSAN</sequence>
<feature type="region of interest" description="Disordered" evidence="1">
    <location>
        <begin position="63"/>
        <end position="83"/>
    </location>
</feature>
<evidence type="ECO:0000313" key="3">
    <source>
        <dbReference type="Proteomes" id="UP000799539"/>
    </source>
</evidence>
<dbReference type="InterPro" id="IPR036047">
    <property type="entry name" value="F-box-like_dom_sf"/>
</dbReference>
<gene>
    <name evidence="2" type="ORF">CERZMDRAFT_81126</name>
</gene>
<dbReference type="Proteomes" id="UP000799539">
    <property type="component" value="Unassembled WGS sequence"/>
</dbReference>
<evidence type="ECO:0000313" key="2">
    <source>
        <dbReference type="EMBL" id="KAF2217173.1"/>
    </source>
</evidence>
<dbReference type="EMBL" id="ML992663">
    <property type="protein sequence ID" value="KAF2217173.1"/>
    <property type="molecule type" value="Genomic_DNA"/>
</dbReference>
<evidence type="ECO:0000256" key="1">
    <source>
        <dbReference type="SAM" id="MobiDB-lite"/>
    </source>
</evidence>
<proteinExistence type="predicted"/>
<keyword evidence="3" id="KW-1185">Reference proteome</keyword>
<dbReference type="AlphaFoldDB" id="A0A6A6FUR8"/>
<organism evidence="2 3">
    <name type="scientific">Cercospora zeae-maydis SCOH1-5</name>
    <dbReference type="NCBI Taxonomy" id="717836"/>
    <lineage>
        <taxon>Eukaryota</taxon>
        <taxon>Fungi</taxon>
        <taxon>Dikarya</taxon>
        <taxon>Ascomycota</taxon>
        <taxon>Pezizomycotina</taxon>
        <taxon>Dothideomycetes</taxon>
        <taxon>Dothideomycetidae</taxon>
        <taxon>Mycosphaerellales</taxon>
        <taxon>Mycosphaerellaceae</taxon>
        <taxon>Cercospora</taxon>
    </lineage>
</organism>
<reference evidence="2" key="1">
    <citation type="journal article" date="2020" name="Stud. Mycol.">
        <title>101 Dothideomycetes genomes: a test case for predicting lifestyles and emergence of pathogens.</title>
        <authorList>
            <person name="Haridas S."/>
            <person name="Albert R."/>
            <person name="Binder M."/>
            <person name="Bloem J."/>
            <person name="Labutti K."/>
            <person name="Salamov A."/>
            <person name="Andreopoulos B."/>
            <person name="Baker S."/>
            <person name="Barry K."/>
            <person name="Bills G."/>
            <person name="Bluhm B."/>
            <person name="Cannon C."/>
            <person name="Castanera R."/>
            <person name="Culley D."/>
            <person name="Daum C."/>
            <person name="Ezra D."/>
            <person name="Gonzalez J."/>
            <person name="Henrissat B."/>
            <person name="Kuo A."/>
            <person name="Liang C."/>
            <person name="Lipzen A."/>
            <person name="Lutzoni F."/>
            <person name="Magnuson J."/>
            <person name="Mondo S."/>
            <person name="Nolan M."/>
            <person name="Ohm R."/>
            <person name="Pangilinan J."/>
            <person name="Park H.-J."/>
            <person name="Ramirez L."/>
            <person name="Alfaro M."/>
            <person name="Sun H."/>
            <person name="Tritt A."/>
            <person name="Yoshinaga Y."/>
            <person name="Zwiers L.-H."/>
            <person name="Turgeon B."/>
            <person name="Goodwin S."/>
            <person name="Spatafora J."/>
            <person name="Crous P."/>
            <person name="Grigoriev I."/>
        </authorList>
    </citation>
    <scope>NUCLEOTIDE SEQUENCE</scope>
    <source>
        <strain evidence="2">SCOH1-5</strain>
    </source>
</reference>
<protein>
    <recommendedName>
        <fullName evidence="4">F-box domain-containing protein</fullName>
    </recommendedName>
</protein>
<accession>A0A6A6FUR8</accession>